<dbReference type="EMBL" id="CP032090">
    <property type="protein sequence ID" value="AXV64182.1"/>
    <property type="molecule type" value="Genomic_DNA"/>
</dbReference>
<dbReference type="Proteomes" id="UP000264605">
    <property type="component" value="Chromosome"/>
</dbReference>
<proteinExistence type="predicted"/>
<reference evidence="1 2" key="1">
    <citation type="submission" date="2018-08" db="EMBL/GenBank/DDBJ databases">
        <title>Draft genome sequence of Pseudoalteromonas donghaensis HJ51.</title>
        <authorList>
            <person name="Oh J."/>
            <person name="Roh D."/>
        </authorList>
    </citation>
    <scope>NUCLEOTIDE SEQUENCE [LARGE SCALE GENOMIC DNA]</scope>
    <source>
        <strain evidence="1 2">HJ51</strain>
    </source>
</reference>
<protein>
    <submittedName>
        <fullName evidence="1">Uncharacterized protein</fullName>
    </submittedName>
</protein>
<organism evidence="1 2">
    <name type="scientific">Pseudoalteromonas lipolytica</name>
    <dbReference type="NCBI Taxonomy" id="570156"/>
    <lineage>
        <taxon>Bacteria</taxon>
        <taxon>Pseudomonadati</taxon>
        <taxon>Pseudomonadota</taxon>
        <taxon>Gammaproteobacteria</taxon>
        <taxon>Alteromonadales</taxon>
        <taxon>Pseudoalteromonadaceae</taxon>
        <taxon>Pseudoalteromonas</taxon>
    </lineage>
</organism>
<dbReference type="AlphaFoldDB" id="A0AAD0RXD7"/>
<name>A0AAD0RXD7_9GAMM</name>
<dbReference type="RefSeq" id="WP_118843961.1">
    <property type="nucleotide sequence ID" value="NZ_CP032090.1"/>
</dbReference>
<accession>A0AAD0RXD7</accession>
<evidence type="ECO:0000313" key="1">
    <source>
        <dbReference type="EMBL" id="AXV64182.1"/>
    </source>
</evidence>
<sequence length="150" mass="17942">MNKELKDIAVKLRNEIKKQRINEDKVKFFFENYQSNFQTHLQEELNDHIPLDSYRVEVAYYFLEGLEESQDIDIANNSVEPDIYNADLLSWLSSNFRRSDYVNQILEESDIQDCFNLLRLAQYREIEEVTQAVINYIESELEQGLEVEYE</sequence>
<gene>
    <name evidence="1" type="ORF">D0907_02300</name>
</gene>
<evidence type="ECO:0000313" key="2">
    <source>
        <dbReference type="Proteomes" id="UP000264605"/>
    </source>
</evidence>
<dbReference type="KEGG" id="pdj:D0907_02300"/>
<dbReference type="GeneID" id="99504272"/>